<proteinExistence type="predicted"/>
<protein>
    <submittedName>
        <fullName evidence="1">Uncharacterized protein</fullName>
    </submittedName>
</protein>
<reference evidence="1" key="1">
    <citation type="journal article" date="2021" name="Proc. Natl. Acad. Sci. U.S.A.">
        <title>A Catalog of Tens of Thousands of Viruses from Human Metagenomes Reveals Hidden Associations with Chronic Diseases.</title>
        <authorList>
            <person name="Tisza M.J."/>
            <person name="Buck C.B."/>
        </authorList>
    </citation>
    <scope>NUCLEOTIDE SEQUENCE</scope>
    <source>
        <strain evidence="1">CtES717</strain>
    </source>
</reference>
<name>A0A8S5RRS4_9CAUD</name>
<organism evidence="1">
    <name type="scientific">Siphoviridae sp. ctES717</name>
    <dbReference type="NCBI Taxonomy" id="2827564"/>
    <lineage>
        <taxon>Viruses</taxon>
        <taxon>Duplodnaviria</taxon>
        <taxon>Heunggongvirae</taxon>
        <taxon>Uroviricota</taxon>
        <taxon>Caudoviricetes</taxon>
    </lineage>
</organism>
<evidence type="ECO:0000313" key="1">
    <source>
        <dbReference type="EMBL" id="DAE92208.1"/>
    </source>
</evidence>
<sequence length="43" mass="4879">MLEINKKQLLGFDNVNRARILKYIALGLIKYIGDDTNENNAKG</sequence>
<accession>A0A8S5RRS4</accession>
<dbReference type="EMBL" id="BK057795">
    <property type="protein sequence ID" value="DAE92208.1"/>
    <property type="molecule type" value="Genomic_DNA"/>
</dbReference>